<evidence type="ECO:0000313" key="3">
    <source>
        <dbReference type="EMBL" id="MDF9914561.1"/>
    </source>
</evidence>
<dbReference type="SUPFAM" id="SSF50118">
    <property type="entry name" value="Cell growth inhibitor/plasmid maintenance toxic component"/>
    <property type="match status" value="1"/>
</dbReference>
<dbReference type="Proteomes" id="UP001152867">
    <property type="component" value="Unassembled WGS sequence"/>
</dbReference>
<accession>A0ABT6DGS8</accession>
<keyword evidence="4" id="KW-1185">Reference proteome</keyword>
<comment type="caution">
    <text evidence="3">The sequence shown here is derived from an EMBL/GenBank/DDBJ whole genome shotgun (WGS) entry which is preliminary data.</text>
</comment>
<proteinExistence type="inferred from homology"/>
<dbReference type="RefSeq" id="WP_225439127.1">
    <property type="nucleotide sequence ID" value="NZ_JAIWJG010000003.1"/>
</dbReference>
<evidence type="ECO:0000313" key="4">
    <source>
        <dbReference type="Proteomes" id="UP001152867"/>
    </source>
</evidence>
<sequence>MTNIHPMQLYIANVPFDEGHISKVRPALVIEVTAQRVIVFKITSQHSNKSDFIQRLYYPIKQWQLAGLNEPSYVDTHRAYALTRERVFAHRPIGELTLLDVVNLSTFLKQQHFL</sequence>
<dbReference type="InterPro" id="IPR003477">
    <property type="entry name" value="PemK-like"/>
</dbReference>
<dbReference type="Gene3D" id="2.30.30.110">
    <property type="match status" value="1"/>
</dbReference>
<evidence type="ECO:0000256" key="2">
    <source>
        <dbReference type="ARBA" id="ARBA00022649"/>
    </source>
</evidence>
<organism evidence="3 4">
    <name type="scientific">Furfurilactobacillus milii</name>
    <dbReference type="NCBI Taxonomy" id="2888272"/>
    <lineage>
        <taxon>Bacteria</taxon>
        <taxon>Bacillati</taxon>
        <taxon>Bacillota</taxon>
        <taxon>Bacilli</taxon>
        <taxon>Lactobacillales</taxon>
        <taxon>Lactobacillaceae</taxon>
        <taxon>Furfurilactobacillus</taxon>
    </lineage>
</organism>
<comment type="similarity">
    <text evidence="1">Belongs to the PemK/MazF family.</text>
</comment>
<name>A0ABT6DGS8_9LACO</name>
<reference evidence="3" key="1">
    <citation type="submission" date="2022-06" db="EMBL/GenBank/DDBJ databases">
        <title>Antifungal cultures and metabolites of lactic acid bacteria for use in dairy fermentations.</title>
        <authorList>
            <person name="Zhao Z."/>
            <person name="Gaenzle M."/>
        </authorList>
    </citation>
    <scope>NUCLEOTIDE SEQUENCE</scope>
    <source>
        <strain evidence="3">FUA3126</strain>
    </source>
</reference>
<keyword evidence="2" id="KW-1277">Toxin-antitoxin system</keyword>
<protein>
    <submittedName>
        <fullName evidence="3">Type II toxin-antitoxin system PemK/MazF family toxin</fullName>
    </submittedName>
</protein>
<evidence type="ECO:0000256" key="1">
    <source>
        <dbReference type="ARBA" id="ARBA00007521"/>
    </source>
</evidence>
<dbReference type="EMBL" id="JANDJP010000014">
    <property type="protein sequence ID" value="MDF9914561.1"/>
    <property type="molecule type" value="Genomic_DNA"/>
</dbReference>
<dbReference type="InterPro" id="IPR011067">
    <property type="entry name" value="Plasmid_toxin/cell-grow_inhib"/>
</dbReference>
<dbReference type="Pfam" id="PF02452">
    <property type="entry name" value="PemK_toxin"/>
    <property type="match status" value="1"/>
</dbReference>
<gene>
    <name evidence="3" type="ORF">NNA32_09890</name>
</gene>